<dbReference type="EMBL" id="AP027272">
    <property type="protein sequence ID" value="BDX04675.1"/>
    <property type="molecule type" value="Genomic_DNA"/>
</dbReference>
<proteinExistence type="predicted"/>
<protein>
    <submittedName>
        <fullName evidence="1">Uncharacterized protein</fullName>
    </submittedName>
</protein>
<accession>A0AA48HU82</accession>
<sequence length="49" mass="5583">MCPLTQLLKAQKLYFTAGEIFSQMSKAINVLDREGTILIMEKENEGTDY</sequence>
<dbReference type="AlphaFoldDB" id="A0AA48HU82"/>
<name>A0AA48HU82_9ALTE</name>
<evidence type="ECO:0000313" key="2">
    <source>
        <dbReference type="Proteomes" id="UP001333710"/>
    </source>
</evidence>
<reference evidence="1" key="1">
    <citation type="submission" date="2023-01" db="EMBL/GenBank/DDBJ databases">
        <title>Complete genome sequence of Planctobacterium marinum strain Dej080120_11.</title>
        <authorList>
            <person name="Ueki S."/>
            <person name="Maruyama F."/>
        </authorList>
    </citation>
    <scope>NUCLEOTIDE SEQUENCE</scope>
    <source>
        <strain evidence="1">Dej080120_11</strain>
    </source>
</reference>
<keyword evidence="2" id="KW-1185">Reference proteome</keyword>
<gene>
    <name evidence="1" type="ORF">MACH26_01960</name>
</gene>
<dbReference type="Proteomes" id="UP001333710">
    <property type="component" value="Chromosome"/>
</dbReference>
<evidence type="ECO:0000313" key="1">
    <source>
        <dbReference type="EMBL" id="BDX04675.1"/>
    </source>
</evidence>
<dbReference type="KEGG" id="pmaw:MACH26_01960"/>
<organism evidence="1 2">
    <name type="scientific">Planctobacterium marinum</name>
    <dbReference type="NCBI Taxonomy" id="1631968"/>
    <lineage>
        <taxon>Bacteria</taxon>
        <taxon>Pseudomonadati</taxon>
        <taxon>Pseudomonadota</taxon>
        <taxon>Gammaproteobacteria</taxon>
        <taxon>Alteromonadales</taxon>
        <taxon>Alteromonadaceae</taxon>
        <taxon>Planctobacterium</taxon>
    </lineage>
</organism>